<dbReference type="EMBL" id="LJYF01000026">
    <property type="protein sequence ID" value="KRP96413.1"/>
    <property type="molecule type" value="Genomic_DNA"/>
</dbReference>
<protein>
    <submittedName>
        <fullName evidence="2">Uncharacterized protein</fullName>
    </submittedName>
</protein>
<organism evidence="2 3">
    <name type="scientific">Bradyrhizobium yuanmingense</name>
    <dbReference type="NCBI Taxonomy" id="108015"/>
    <lineage>
        <taxon>Bacteria</taxon>
        <taxon>Pseudomonadati</taxon>
        <taxon>Pseudomonadota</taxon>
        <taxon>Alphaproteobacteria</taxon>
        <taxon>Hyphomicrobiales</taxon>
        <taxon>Nitrobacteraceae</taxon>
        <taxon>Bradyrhizobium</taxon>
    </lineage>
</organism>
<name>A0A0R3CKD8_9BRAD</name>
<evidence type="ECO:0000313" key="3">
    <source>
        <dbReference type="Proteomes" id="UP000051380"/>
    </source>
</evidence>
<keyword evidence="1" id="KW-0472">Membrane</keyword>
<gene>
    <name evidence="2" type="ORF">AOQ72_19100</name>
</gene>
<dbReference type="AlphaFoldDB" id="A0A0R3CKD8"/>
<keyword evidence="1" id="KW-0812">Transmembrane</keyword>
<comment type="caution">
    <text evidence="2">The sequence shown here is derived from an EMBL/GenBank/DDBJ whole genome shotgun (WGS) entry which is preliminary data.</text>
</comment>
<proteinExistence type="predicted"/>
<reference evidence="2 3" key="1">
    <citation type="submission" date="2015-09" db="EMBL/GenBank/DDBJ databases">
        <title>Draft Genome Sequence of the Strain BR 3267 (Bradyrhizobium yuanmingense) recommended as inoculant for cowpea in Brazil.</title>
        <authorList>
            <person name="Simoes-Araujo J.L."/>
            <person name="Zilli J.E."/>
        </authorList>
    </citation>
    <scope>NUCLEOTIDE SEQUENCE [LARGE SCALE GENOMIC DNA]</scope>
    <source>
        <strain evidence="2 3">BR3267</strain>
    </source>
</reference>
<sequence>MLEARVQMHQEEHRTARFVAIIVGAVAALFGFYGVWLTALGAGDAQSTVKLFGQELTTTSVGLGIIFIAGLVLWRVLVRVLNPR</sequence>
<accession>A0A0R3CKD8</accession>
<keyword evidence="1" id="KW-1133">Transmembrane helix</keyword>
<feature type="transmembrane region" description="Helical" evidence="1">
    <location>
        <begin position="59"/>
        <end position="78"/>
    </location>
</feature>
<feature type="transmembrane region" description="Helical" evidence="1">
    <location>
        <begin position="18"/>
        <end position="39"/>
    </location>
</feature>
<evidence type="ECO:0000256" key="1">
    <source>
        <dbReference type="SAM" id="Phobius"/>
    </source>
</evidence>
<evidence type="ECO:0000313" key="2">
    <source>
        <dbReference type="EMBL" id="KRP96413.1"/>
    </source>
</evidence>
<dbReference type="Proteomes" id="UP000051380">
    <property type="component" value="Unassembled WGS sequence"/>
</dbReference>